<dbReference type="AlphaFoldDB" id="A0A6C0KC14"/>
<proteinExistence type="predicted"/>
<accession>A0A6C0KC14</accession>
<evidence type="ECO:0000313" key="1">
    <source>
        <dbReference type="EMBL" id="QHU13838.1"/>
    </source>
</evidence>
<name>A0A6C0KC14_9ZZZZ</name>
<reference evidence="1" key="1">
    <citation type="journal article" date="2020" name="Nature">
        <title>Giant virus diversity and host interactions through global metagenomics.</title>
        <authorList>
            <person name="Schulz F."/>
            <person name="Roux S."/>
            <person name="Paez-Espino D."/>
            <person name="Jungbluth S."/>
            <person name="Walsh D.A."/>
            <person name="Denef V.J."/>
            <person name="McMahon K.D."/>
            <person name="Konstantinidis K.T."/>
            <person name="Eloe-Fadrosh E.A."/>
            <person name="Kyrpides N.C."/>
            <person name="Woyke T."/>
        </authorList>
    </citation>
    <scope>NUCLEOTIDE SEQUENCE</scope>
    <source>
        <strain evidence="1">GVMAG-S-1101182-85</strain>
    </source>
</reference>
<dbReference type="EMBL" id="MN740827">
    <property type="protein sequence ID" value="QHU13838.1"/>
    <property type="molecule type" value="Genomic_DNA"/>
</dbReference>
<organism evidence="1">
    <name type="scientific">viral metagenome</name>
    <dbReference type="NCBI Taxonomy" id="1070528"/>
    <lineage>
        <taxon>unclassified sequences</taxon>
        <taxon>metagenomes</taxon>
        <taxon>organismal metagenomes</taxon>
    </lineage>
</organism>
<sequence length="227" mass="25017">MAATLDRQFFRKVTRRRRTLEFTANEVILPAVKDEPEIRVALPNRRERTIDERIEILAERTANVTLLDEEIETERKKLAEIVRRYKAGQAAVSEVVILNESVRGLMERRSTLARPDTWIEGDDTLTYKDIFMRERDLKKLKWEVFMLKRRVEPISSLYVDVVVPVVQGAAAPSAAPAPIAPAAAPVAPVAPAAGQAPATGAIIGRRVLKLKKTATAASAAASKAAGL</sequence>
<protein>
    <submittedName>
        <fullName evidence="1">Uncharacterized protein</fullName>
    </submittedName>
</protein>